<sequence>MAGRQRAWGAPNVVLQQGGLWRRFADPARVVVAHSPHEVGAALRAIARAVDDEGLHAAGYLAYEAGAAYGLSTHPPDADGPPLLWFGLFGEGEVIAAPTPGGAYRFGDWRPSLDYPTYAAAIDHIKQAIAAGDTYQANFTFRLRATFDGEPWALFADLSGAQRANYCAYIDLGRHVICSASPELFFRLDGATLEARPMKGTAPRGLTTVDDRRQIDWLRGSEKNRAENVMIVDMIRNDFGRVARVGSVQVPALFTIERYPTLLQMTSTVTAQTGAPLTDVLAATFPCASITGAPKVRTMQLLHELERGPRGVYTGAIGSIAPGRRAQFNVAIRTAVIDRAHGRATYGVGSGIVWDSDAAAEYDECLLKARVLAAPRQTTADFQLIETLRWTPDEGYFLLDRHLARLADSAEYCGFRCDRAAVALALADLAAGLAGPSKARLLLDRAGRIEVAATALPAASPEPVRVGLARRPIAADDARLYHKTTRREPYELARATRPDCDDVILWNEHGELTEASVANIILELDGRQVTPPVACGLLAGTLRAQLLAEGEIMEQVLRPDDLARASRLWLINSVRGRQSAVFKP</sequence>
<dbReference type="NCBIfam" id="TIGR00553">
    <property type="entry name" value="pabB"/>
    <property type="match status" value="1"/>
</dbReference>
<dbReference type="SUPFAM" id="SSF56752">
    <property type="entry name" value="D-aminoacid aminotransferase-like PLP-dependent enzymes"/>
    <property type="match status" value="1"/>
</dbReference>
<dbReference type="InterPro" id="IPR005801">
    <property type="entry name" value="ADC_synthase"/>
</dbReference>
<evidence type="ECO:0000313" key="2">
    <source>
        <dbReference type="EMBL" id="CUS04974.2"/>
    </source>
</evidence>
<dbReference type="AlphaFoldDB" id="A0A160T508"/>
<reference evidence="2" key="1">
    <citation type="submission" date="2016-01" db="EMBL/GenBank/DDBJ databases">
        <authorList>
            <person name="Mcilroy J.S."/>
            <person name="Karst M S."/>
            <person name="Albertsen M."/>
        </authorList>
    </citation>
    <scope>NUCLEOTIDE SEQUENCE</scope>
    <source>
        <strain evidence="2">Cfx-K</strain>
    </source>
</reference>
<dbReference type="GO" id="GO:0000162">
    <property type="term" value="P:L-tryptophan biosynthetic process"/>
    <property type="evidence" value="ECO:0007669"/>
    <property type="project" value="TreeGrafter"/>
</dbReference>
<dbReference type="Pfam" id="PF00425">
    <property type="entry name" value="Chorismate_bind"/>
    <property type="match status" value="1"/>
</dbReference>
<gene>
    <name evidence="2" type="ORF">CFX0092_A3096</name>
</gene>
<dbReference type="GO" id="GO:0046820">
    <property type="term" value="F:4-amino-4-deoxychorismate synthase activity"/>
    <property type="evidence" value="ECO:0007669"/>
    <property type="project" value="TreeGrafter"/>
</dbReference>
<dbReference type="InterPro" id="IPR005802">
    <property type="entry name" value="ADC_synth_comp_1"/>
</dbReference>
<dbReference type="PANTHER" id="PTHR11236:SF50">
    <property type="entry name" value="AMINODEOXYCHORISMATE SYNTHASE COMPONENT 1"/>
    <property type="match status" value="1"/>
</dbReference>
<dbReference type="InterPro" id="IPR043131">
    <property type="entry name" value="BCAT-like_N"/>
</dbReference>
<dbReference type="InterPro" id="IPR043132">
    <property type="entry name" value="BCAT-like_C"/>
</dbReference>
<accession>A0A160T508</accession>
<dbReference type="RefSeq" id="WP_095044244.1">
    <property type="nucleotide sequence ID" value="NZ_LN890655.1"/>
</dbReference>
<dbReference type="InterPro" id="IPR001544">
    <property type="entry name" value="Aminotrans_IV"/>
</dbReference>
<name>A0A160T508_9CHLR</name>
<dbReference type="InterPro" id="IPR019999">
    <property type="entry name" value="Anth_synth_I-like"/>
</dbReference>
<dbReference type="KEGG" id="pbf:CFX0092_A3096"/>
<protein>
    <submittedName>
        <fullName evidence="2">Para-aminobenzoate synthase, subunit I</fullName>
    </submittedName>
</protein>
<keyword evidence="3" id="KW-1185">Reference proteome</keyword>
<organism evidence="2 3">
    <name type="scientific">Candidatus Promineifilum breve</name>
    <dbReference type="NCBI Taxonomy" id="1806508"/>
    <lineage>
        <taxon>Bacteria</taxon>
        <taxon>Bacillati</taxon>
        <taxon>Chloroflexota</taxon>
        <taxon>Ardenticatenia</taxon>
        <taxon>Candidatus Promineifilales</taxon>
        <taxon>Candidatus Promineifilaceae</taxon>
        <taxon>Candidatus Promineifilum</taxon>
    </lineage>
</organism>
<dbReference type="InterPro" id="IPR015890">
    <property type="entry name" value="Chorismate_C"/>
</dbReference>
<dbReference type="Gene3D" id="3.60.120.10">
    <property type="entry name" value="Anthranilate synthase"/>
    <property type="match status" value="1"/>
</dbReference>
<feature type="domain" description="Chorismate-utilising enzyme C-terminal" evidence="1">
    <location>
        <begin position="116"/>
        <end position="368"/>
    </location>
</feature>
<evidence type="ECO:0000259" key="1">
    <source>
        <dbReference type="Pfam" id="PF00425"/>
    </source>
</evidence>
<dbReference type="OrthoDB" id="9803598at2"/>
<dbReference type="PANTHER" id="PTHR11236">
    <property type="entry name" value="AMINOBENZOATE/ANTHRANILATE SYNTHASE"/>
    <property type="match status" value="1"/>
</dbReference>
<dbReference type="Gene3D" id="3.30.470.10">
    <property type="match status" value="1"/>
</dbReference>
<dbReference type="GO" id="GO:0009396">
    <property type="term" value="P:folic acid-containing compound biosynthetic process"/>
    <property type="evidence" value="ECO:0007669"/>
    <property type="project" value="InterPro"/>
</dbReference>
<dbReference type="Gene3D" id="3.20.10.10">
    <property type="entry name" value="D-amino Acid Aminotransferase, subunit A, domain 2"/>
    <property type="match status" value="1"/>
</dbReference>
<evidence type="ECO:0000313" key="3">
    <source>
        <dbReference type="Proteomes" id="UP000215027"/>
    </source>
</evidence>
<dbReference type="InterPro" id="IPR036038">
    <property type="entry name" value="Aminotransferase-like"/>
</dbReference>
<proteinExistence type="predicted"/>
<dbReference type="SUPFAM" id="SSF56322">
    <property type="entry name" value="ADC synthase"/>
    <property type="match status" value="1"/>
</dbReference>
<dbReference type="Proteomes" id="UP000215027">
    <property type="component" value="Chromosome I"/>
</dbReference>
<dbReference type="EMBL" id="LN890655">
    <property type="protein sequence ID" value="CUS04974.2"/>
    <property type="molecule type" value="Genomic_DNA"/>
</dbReference>
<dbReference type="PRINTS" id="PR00095">
    <property type="entry name" value="ANTSNTHASEI"/>
</dbReference>
<dbReference type="Pfam" id="PF01063">
    <property type="entry name" value="Aminotran_4"/>
    <property type="match status" value="1"/>
</dbReference>